<evidence type="ECO:0000256" key="1">
    <source>
        <dbReference type="ARBA" id="ARBA00022679"/>
    </source>
</evidence>
<dbReference type="Pfam" id="PF00583">
    <property type="entry name" value="Acetyltransf_1"/>
    <property type="match status" value="1"/>
</dbReference>
<evidence type="ECO:0000256" key="2">
    <source>
        <dbReference type="ARBA" id="ARBA00023315"/>
    </source>
</evidence>
<sequence length="162" mass="16963">MTGGGLRPRVPGDLPALVAALRRVHEQDGYPSVWPQNPLAFVQGGAPLAAWVGVVGGVPAGQVLLCRAPGEGGGLEVKRLFVAPEARGQRLAEQLMRAAQAEGARRGGVLTLQVQEKNRAAQRLYARLGWVPSGEGVAAWTDPDGSHPRVLVFTWPSPGGPA</sequence>
<evidence type="ECO:0000313" key="5">
    <source>
        <dbReference type="Proteomes" id="UP000259030"/>
    </source>
</evidence>
<dbReference type="Gene3D" id="3.40.630.30">
    <property type="match status" value="1"/>
</dbReference>
<keyword evidence="5" id="KW-1185">Reference proteome</keyword>
<feature type="domain" description="N-acetyltransferase" evidence="3">
    <location>
        <begin position="4"/>
        <end position="156"/>
    </location>
</feature>
<reference evidence="4 5" key="1">
    <citation type="submission" date="2017-05" db="EMBL/GenBank/DDBJ databases">
        <title>The complete genome sequence of Deinococcus ficus isolated from the rhizosphere of the Ficus religiosa L. in Taiwan.</title>
        <authorList>
            <person name="Wu K.-M."/>
            <person name="Liao T.-L."/>
            <person name="Liu Y.-M."/>
            <person name="Young C.-C."/>
            <person name="Tsai S.-F."/>
        </authorList>
    </citation>
    <scope>NUCLEOTIDE SEQUENCE [LARGE SCALE GENOMIC DNA]</scope>
    <source>
        <strain evidence="4 5">CC-FR2-10</strain>
    </source>
</reference>
<evidence type="ECO:0000259" key="3">
    <source>
        <dbReference type="PROSITE" id="PS51186"/>
    </source>
</evidence>
<accession>A0A221SV22</accession>
<dbReference type="KEGG" id="dfc:DFI_05195"/>
<gene>
    <name evidence="4" type="ORF">DFI_05195</name>
</gene>
<keyword evidence="2" id="KW-0012">Acyltransferase</keyword>
<dbReference type="AlphaFoldDB" id="A0A221SV22"/>
<proteinExistence type="predicted"/>
<dbReference type="PROSITE" id="PS51186">
    <property type="entry name" value="GNAT"/>
    <property type="match status" value="1"/>
</dbReference>
<dbReference type="InterPro" id="IPR016181">
    <property type="entry name" value="Acyl_CoA_acyltransferase"/>
</dbReference>
<dbReference type="CDD" id="cd04301">
    <property type="entry name" value="NAT_SF"/>
    <property type="match status" value="1"/>
</dbReference>
<dbReference type="SUPFAM" id="SSF55729">
    <property type="entry name" value="Acyl-CoA N-acyltransferases (Nat)"/>
    <property type="match status" value="1"/>
</dbReference>
<protein>
    <recommendedName>
        <fullName evidence="3">N-acetyltransferase domain-containing protein</fullName>
    </recommendedName>
</protein>
<dbReference type="EMBL" id="CP021081">
    <property type="protein sequence ID" value="ASN80482.1"/>
    <property type="molecule type" value="Genomic_DNA"/>
</dbReference>
<organism evidence="4 5">
    <name type="scientific">Deinococcus ficus</name>
    <dbReference type="NCBI Taxonomy" id="317577"/>
    <lineage>
        <taxon>Bacteria</taxon>
        <taxon>Thermotogati</taxon>
        <taxon>Deinococcota</taxon>
        <taxon>Deinococci</taxon>
        <taxon>Deinococcales</taxon>
        <taxon>Deinococcaceae</taxon>
        <taxon>Deinococcus</taxon>
    </lineage>
</organism>
<dbReference type="InterPro" id="IPR050832">
    <property type="entry name" value="Bact_Acetyltransf"/>
</dbReference>
<dbReference type="PANTHER" id="PTHR43877:SF2">
    <property type="entry name" value="AMINOALKYLPHOSPHONATE N-ACETYLTRANSFERASE-RELATED"/>
    <property type="match status" value="1"/>
</dbReference>
<evidence type="ECO:0000313" key="4">
    <source>
        <dbReference type="EMBL" id="ASN80482.1"/>
    </source>
</evidence>
<dbReference type="PANTHER" id="PTHR43877">
    <property type="entry name" value="AMINOALKYLPHOSPHONATE N-ACETYLTRANSFERASE-RELATED-RELATED"/>
    <property type="match status" value="1"/>
</dbReference>
<name>A0A221SV22_9DEIO</name>
<dbReference type="InterPro" id="IPR000182">
    <property type="entry name" value="GNAT_dom"/>
</dbReference>
<keyword evidence="1" id="KW-0808">Transferase</keyword>
<dbReference type="STRING" id="317577.GCA_000419625_00100"/>
<dbReference type="RefSeq" id="WP_027464270.1">
    <property type="nucleotide sequence ID" value="NZ_CP021081.1"/>
</dbReference>
<dbReference type="GO" id="GO:0016747">
    <property type="term" value="F:acyltransferase activity, transferring groups other than amino-acyl groups"/>
    <property type="evidence" value="ECO:0007669"/>
    <property type="project" value="InterPro"/>
</dbReference>
<dbReference type="Proteomes" id="UP000259030">
    <property type="component" value="Chromosome"/>
</dbReference>